<dbReference type="EMBL" id="CAXLJM020000053">
    <property type="protein sequence ID" value="CAL8116681.1"/>
    <property type="molecule type" value="Genomic_DNA"/>
</dbReference>
<sequence length="372" mass="42746">MDNKYYRLLRPLLRFGQVLGFPHPGTHENVKYSRYGVMAYSIFMTLVSLIKFFLTVGNVAKSLKEITLFGSGVHSPPSLPEIFRDSPKNLERHKLVYKKWSGKYQNASFLEKYLDTSNFERNTVESFNNLNTMLLGTYYFLSKLLTFATDYSDALCITLAFGISARLNIMNEYLRVGLHLKENYIDSSSKEEVKERTSSQSNSRHEEALHWPSIYRDFANLRQLSDLTSKFISPLLFVSLIYNVSAVVSILDYGINLSSRSQGNPFSYSSYISLWHYLIRTVLVIHFASGVYKHSDETLSIIENAPDSVQTWADTQPILGMLRRKPIGIIFFDSFFVTKCCFISILNFVFTIEIMVLQSSSSGTRKLINDYY</sequence>
<keyword evidence="10" id="KW-1185">Reference proteome</keyword>
<feature type="transmembrane region" description="Helical" evidence="8">
    <location>
        <begin position="327"/>
        <end position="350"/>
    </location>
</feature>
<evidence type="ECO:0000313" key="9">
    <source>
        <dbReference type="EMBL" id="CAL8116681.1"/>
    </source>
</evidence>
<protein>
    <recommendedName>
        <fullName evidence="11">Gustatory receptor</fullName>
    </recommendedName>
</protein>
<evidence type="ECO:0000256" key="1">
    <source>
        <dbReference type="ARBA" id="ARBA00004651"/>
    </source>
</evidence>
<reference evidence="9 10" key="1">
    <citation type="submission" date="2024-08" db="EMBL/GenBank/DDBJ databases">
        <authorList>
            <person name="Cucini C."/>
            <person name="Frati F."/>
        </authorList>
    </citation>
    <scope>NUCLEOTIDE SEQUENCE [LARGE SCALE GENOMIC DNA]</scope>
</reference>
<evidence type="ECO:0000256" key="4">
    <source>
        <dbReference type="ARBA" id="ARBA00022692"/>
    </source>
</evidence>
<dbReference type="PANTHER" id="PTHR21421:SF29">
    <property type="entry name" value="GUSTATORY RECEPTOR 5A FOR TREHALOSE-RELATED"/>
    <property type="match status" value="1"/>
</dbReference>
<proteinExistence type="inferred from homology"/>
<evidence type="ECO:0000313" key="10">
    <source>
        <dbReference type="Proteomes" id="UP001642540"/>
    </source>
</evidence>
<dbReference type="PANTHER" id="PTHR21421">
    <property type="entry name" value="GUSTATORY RECEPTOR"/>
    <property type="match status" value="1"/>
</dbReference>
<evidence type="ECO:0000256" key="7">
    <source>
        <dbReference type="ARBA" id="ARBA00023170"/>
    </source>
</evidence>
<accession>A0ABP1R1A5</accession>
<keyword evidence="5 8" id="KW-1133">Transmembrane helix</keyword>
<comment type="caution">
    <text evidence="9">The sequence shown here is derived from an EMBL/GenBank/DDBJ whole genome shotgun (WGS) entry which is preliminary data.</text>
</comment>
<dbReference type="Proteomes" id="UP001642540">
    <property type="component" value="Unassembled WGS sequence"/>
</dbReference>
<evidence type="ECO:0008006" key="11">
    <source>
        <dbReference type="Google" id="ProtNLM"/>
    </source>
</evidence>
<keyword evidence="6 8" id="KW-0472">Membrane</keyword>
<evidence type="ECO:0000256" key="6">
    <source>
        <dbReference type="ARBA" id="ARBA00023136"/>
    </source>
</evidence>
<dbReference type="InterPro" id="IPR009318">
    <property type="entry name" value="Gustatory_rcpt"/>
</dbReference>
<feature type="transmembrane region" description="Helical" evidence="8">
    <location>
        <begin position="35"/>
        <end position="54"/>
    </location>
</feature>
<comment type="similarity">
    <text evidence="2">Belongs to the insect chemoreceptor superfamily. Gustatory receptor (GR) family. Gr5a subfamily.</text>
</comment>
<organism evidence="9 10">
    <name type="scientific">Orchesella dallaii</name>
    <dbReference type="NCBI Taxonomy" id="48710"/>
    <lineage>
        <taxon>Eukaryota</taxon>
        <taxon>Metazoa</taxon>
        <taxon>Ecdysozoa</taxon>
        <taxon>Arthropoda</taxon>
        <taxon>Hexapoda</taxon>
        <taxon>Collembola</taxon>
        <taxon>Entomobryomorpha</taxon>
        <taxon>Entomobryoidea</taxon>
        <taxon>Orchesellidae</taxon>
        <taxon>Orchesellinae</taxon>
        <taxon>Orchesella</taxon>
    </lineage>
</organism>
<evidence type="ECO:0000256" key="3">
    <source>
        <dbReference type="ARBA" id="ARBA00022475"/>
    </source>
</evidence>
<comment type="subcellular location">
    <subcellularLocation>
        <location evidence="1">Cell membrane</location>
        <topology evidence="1">Multi-pass membrane protein</topology>
    </subcellularLocation>
</comment>
<keyword evidence="7" id="KW-0675">Receptor</keyword>
<dbReference type="Pfam" id="PF06151">
    <property type="entry name" value="Trehalose_recp"/>
    <property type="match status" value="1"/>
</dbReference>
<keyword evidence="4 8" id="KW-0812">Transmembrane</keyword>
<gene>
    <name evidence="9" type="ORF">ODALV1_LOCUS17374</name>
</gene>
<evidence type="ECO:0000256" key="2">
    <source>
        <dbReference type="ARBA" id="ARBA00005327"/>
    </source>
</evidence>
<name>A0ABP1R1A5_9HEXA</name>
<evidence type="ECO:0000256" key="5">
    <source>
        <dbReference type="ARBA" id="ARBA00022989"/>
    </source>
</evidence>
<evidence type="ECO:0000256" key="8">
    <source>
        <dbReference type="SAM" id="Phobius"/>
    </source>
</evidence>
<keyword evidence="3" id="KW-1003">Cell membrane</keyword>